<evidence type="ECO:0000313" key="2">
    <source>
        <dbReference type="EMBL" id="KAL0086339.1"/>
    </source>
</evidence>
<keyword evidence="3" id="KW-1185">Reference proteome</keyword>
<dbReference type="Proteomes" id="UP001448207">
    <property type="component" value="Unassembled WGS sequence"/>
</dbReference>
<dbReference type="InterPro" id="IPR018838">
    <property type="entry name" value="ZGRF1-like_N"/>
</dbReference>
<evidence type="ECO:0000313" key="3">
    <source>
        <dbReference type="Proteomes" id="UP001448207"/>
    </source>
</evidence>
<feature type="domain" description="5'-3' DNA helicase ZGRF1-like N-terminal" evidence="1">
    <location>
        <begin position="5"/>
        <end position="52"/>
    </location>
</feature>
<gene>
    <name evidence="2" type="ORF">J3Q64DRAFT_1739529</name>
</gene>
<organism evidence="2 3">
    <name type="scientific">Phycomyces blakesleeanus</name>
    <dbReference type="NCBI Taxonomy" id="4837"/>
    <lineage>
        <taxon>Eukaryota</taxon>
        <taxon>Fungi</taxon>
        <taxon>Fungi incertae sedis</taxon>
        <taxon>Mucoromycota</taxon>
        <taxon>Mucoromycotina</taxon>
        <taxon>Mucoromycetes</taxon>
        <taxon>Mucorales</taxon>
        <taxon>Phycomycetaceae</taxon>
        <taxon>Phycomyces</taxon>
    </lineage>
</organism>
<dbReference type="InterPro" id="IPR052800">
    <property type="entry name" value="DNA_Repair_Helicase_ZGRF1"/>
</dbReference>
<evidence type="ECO:0000259" key="1">
    <source>
        <dbReference type="Pfam" id="PF10382"/>
    </source>
</evidence>
<dbReference type="EMBL" id="JBCLYO010000008">
    <property type="protein sequence ID" value="KAL0086339.1"/>
    <property type="molecule type" value="Genomic_DNA"/>
</dbReference>
<proteinExistence type="predicted"/>
<dbReference type="Pfam" id="PF10382">
    <property type="entry name" value="ZGRF1-like_N"/>
    <property type="match status" value="1"/>
</dbReference>
<protein>
    <recommendedName>
        <fullName evidence="1">5'-3' DNA helicase ZGRF1-like N-terminal domain-containing protein</fullName>
    </recommendedName>
</protein>
<sequence length="56" mass="6725">MEQNIFEYVVLFTAQKTKKFKTWQDGTMKYYSKNRKLILADEKGYVIDNTFVPILK</sequence>
<accession>A0ABR3AZM3</accession>
<reference evidence="2 3" key="1">
    <citation type="submission" date="2024-04" db="EMBL/GenBank/DDBJ databases">
        <title>Symmetric and asymmetric DNA N6-adenine methylation regulates different biological responses in Mucorales.</title>
        <authorList>
            <consortium name="Lawrence Berkeley National Laboratory"/>
            <person name="Lax C."/>
            <person name="Mondo S.J."/>
            <person name="Osorio-Concepcion M."/>
            <person name="Muszewska A."/>
            <person name="Corrochano-Luque M."/>
            <person name="Gutierrez G."/>
            <person name="Riley R."/>
            <person name="Lipzen A."/>
            <person name="Guo J."/>
            <person name="Hundley H."/>
            <person name="Amirebrahimi M."/>
            <person name="Ng V."/>
            <person name="Lorenzo-Gutierrez D."/>
            <person name="Binder U."/>
            <person name="Yang J."/>
            <person name="Song Y."/>
            <person name="Canovas D."/>
            <person name="Navarro E."/>
            <person name="Freitag M."/>
            <person name="Gabaldon T."/>
            <person name="Grigoriev I.V."/>
            <person name="Corrochano L.M."/>
            <person name="Nicolas F.E."/>
            <person name="Garre V."/>
        </authorList>
    </citation>
    <scope>NUCLEOTIDE SEQUENCE [LARGE SCALE GENOMIC DNA]</scope>
    <source>
        <strain evidence="2 3">L51</strain>
    </source>
</reference>
<comment type="caution">
    <text evidence="2">The sequence shown here is derived from an EMBL/GenBank/DDBJ whole genome shotgun (WGS) entry which is preliminary data.</text>
</comment>
<name>A0ABR3AZM3_PHYBL</name>
<dbReference type="PANTHER" id="PTHR28535">
    <property type="entry name" value="ZINC FINGER GRF-TYPE CONTAINING 1"/>
    <property type="match status" value="1"/>
</dbReference>
<dbReference type="PANTHER" id="PTHR28535:SF1">
    <property type="entry name" value="PROTEIN ZGRF1"/>
    <property type="match status" value="1"/>
</dbReference>